<evidence type="ECO:0000259" key="1">
    <source>
        <dbReference type="Pfam" id="PF09967"/>
    </source>
</evidence>
<evidence type="ECO:0000313" key="3">
    <source>
        <dbReference type="Proteomes" id="UP000192813"/>
    </source>
</evidence>
<reference evidence="3" key="1">
    <citation type="submission" date="2017-12" db="EMBL/GenBank/DDBJ databases">
        <title>FDA dAtabase for Regulatory Grade micrObial Sequences (FDA-ARGOS): Supporting development and validation of Infectious Disease Dx tests.</title>
        <authorList>
            <person name="Hoffmann M."/>
            <person name="Allard M."/>
            <person name="Evans P."/>
            <person name="Brown E."/>
            <person name="Tallon L."/>
            <person name="Sadzewicz L."/>
            <person name="Sengamalay N."/>
            <person name="Ott S."/>
            <person name="Godinez A."/>
            <person name="Nagaraj S."/>
            <person name="Vavikolanu K."/>
            <person name="Aluvathingal J."/>
            <person name="Nadendla S."/>
            <person name="Sichtig H."/>
        </authorList>
    </citation>
    <scope>NUCLEOTIDE SEQUENCE [LARGE SCALE GENOMIC DNA]</scope>
    <source>
        <strain evidence="3">FDAARGOS_249</strain>
    </source>
</reference>
<proteinExistence type="predicted"/>
<accession>A0A2J9PKU5</accession>
<dbReference type="Proteomes" id="UP000192813">
    <property type="component" value="Unassembled WGS sequence"/>
</dbReference>
<protein>
    <recommendedName>
        <fullName evidence="1">VWA-like domain-containing protein</fullName>
    </recommendedName>
</protein>
<sequence>MSEHTLFSAFEFENIESTFRKMRVAYITFLNHGQYEDYEKFADAQNQLLGILTATLMNNQDSQKGARDVLFAGILFHTDREMNGSLAKPITIGFRGLDLVMTINPILFYLYYETPEGMLAAIRQMCYHVLFGHIVEYDWAFKDEESAKVMSVAMEAEVNQYVDDLPDTVVTLKWIKHITENRLILPKAGTLYYYNELKAVKNDPKKQGHNQTESTFNKMLGSGQMDDLYSQLAGNFDSNKAEELRIDSAKQLKEEMKNNRTMQPITPNSQHADLYRKLMNGLIKDSYSQMTEELRLKLSSEVKVHIDQITKQRALNWRDVIKRGMGTSLVPYKMSKNRMNRRQPHRVDLPGRILDTASRLVAFFDTSASQNEEALAYSLGELANIQKTLHAEVWVVHVDTTVQYAKPLSFQSLKDMEFAGRGGTSFAPAYQWLHEQGFTNEDTVAVYFTDGYGDDDFERYGFTNMYWVLTETEVGDPSTLSTDGGGKVLYLKADERYNRHVLHHHKNAPISNQDSDHF</sequence>
<dbReference type="RefSeq" id="WP_083067708.1">
    <property type="nucleotide sequence ID" value="NZ_NBTM02000001.1"/>
</dbReference>
<comment type="caution">
    <text evidence="2">The sequence shown here is derived from an EMBL/GenBank/DDBJ whole genome shotgun (WGS) entry which is preliminary data.</text>
</comment>
<dbReference type="Pfam" id="PF09967">
    <property type="entry name" value="DUF2201"/>
    <property type="match status" value="1"/>
</dbReference>
<feature type="domain" description="VWA-like" evidence="1">
    <location>
        <begin position="360"/>
        <end position="452"/>
    </location>
</feature>
<dbReference type="PANTHER" id="PTHR38730:SF1">
    <property type="entry name" value="SLL7028 PROTEIN"/>
    <property type="match status" value="1"/>
</dbReference>
<organism evidence="2 3">
    <name type="scientific">Aerococcus viridans</name>
    <dbReference type="NCBI Taxonomy" id="1377"/>
    <lineage>
        <taxon>Bacteria</taxon>
        <taxon>Bacillati</taxon>
        <taxon>Bacillota</taxon>
        <taxon>Bacilli</taxon>
        <taxon>Lactobacillales</taxon>
        <taxon>Aerococcaceae</taxon>
        <taxon>Aerococcus</taxon>
    </lineage>
</organism>
<dbReference type="EMBL" id="NBTM02000001">
    <property type="protein sequence ID" value="PNL90936.1"/>
    <property type="molecule type" value="Genomic_DNA"/>
</dbReference>
<dbReference type="InterPro" id="IPR018698">
    <property type="entry name" value="VWA-like_dom"/>
</dbReference>
<dbReference type="AlphaFoldDB" id="A0A2J9PKU5"/>
<evidence type="ECO:0000313" key="2">
    <source>
        <dbReference type="EMBL" id="PNL90936.1"/>
    </source>
</evidence>
<name>A0A2J9PKU5_9LACT</name>
<dbReference type="PANTHER" id="PTHR38730">
    <property type="entry name" value="SLL7028 PROTEIN"/>
    <property type="match status" value="1"/>
</dbReference>
<gene>
    <name evidence="2" type="ORF">A6J77_001205</name>
</gene>